<accession>A0AA39ZWE0</accession>
<comment type="caution">
    <text evidence="2">The sequence shown here is derived from an EMBL/GenBank/DDBJ whole genome shotgun (WGS) entry which is preliminary data.</text>
</comment>
<evidence type="ECO:0000313" key="3">
    <source>
        <dbReference type="Proteomes" id="UP001172102"/>
    </source>
</evidence>
<sequence>MGPGDSPLYTGPDYDDEKYFSSDSEEDVEKPSPFTRKPPSGPAANPNHNFQLSRDTSAGLRLPTNKPEFHPQPVVISASAPKDNPGDDYKSTNCSQTITSKSWLLEDVTTGIDITIQPVRMRDIIHWTQSAFSGLFIKLAPFFLHPLLHGLALPATGLATVAGFCLRLANNTPPRPTIPCSQPRQKLITPVRIDHKANATNPRPVDGINTTTTMPAAPEYNTTPQLSTIQAAASLTSGNRLRRLSIRRLHSC</sequence>
<dbReference type="EMBL" id="JAUKUA010000007">
    <property type="protein sequence ID" value="KAK0704897.1"/>
    <property type="molecule type" value="Genomic_DNA"/>
</dbReference>
<name>A0AA39ZWE0_9PEZI</name>
<dbReference type="AlphaFoldDB" id="A0AA39ZWE0"/>
<evidence type="ECO:0000256" key="1">
    <source>
        <dbReference type="SAM" id="MobiDB-lite"/>
    </source>
</evidence>
<evidence type="ECO:0000313" key="2">
    <source>
        <dbReference type="EMBL" id="KAK0704897.1"/>
    </source>
</evidence>
<reference evidence="2" key="1">
    <citation type="submission" date="2023-06" db="EMBL/GenBank/DDBJ databases">
        <title>Genome-scale phylogeny and comparative genomics of the fungal order Sordariales.</title>
        <authorList>
            <consortium name="Lawrence Berkeley National Laboratory"/>
            <person name="Hensen N."/>
            <person name="Bonometti L."/>
            <person name="Westerberg I."/>
            <person name="Brannstrom I.O."/>
            <person name="Guillou S."/>
            <person name="Cros-Aarteil S."/>
            <person name="Calhoun S."/>
            <person name="Haridas S."/>
            <person name="Kuo A."/>
            <person name="Mondo S."/>
            <person name="Pangilinan J."/>
            <person name="Riley R."/>
            <person name="Labutti K."/>
            <person name="Andreopoulos B."/>
            <person name="Lipzen A."/>
            <person name="Chen C."/>
            <person name="Yanf M."/>
            <person name="Daum C."/>
            <person name="Ng V."/>
            <person name="Clum A."/>
            <person name="Steindorff A."/>
            <person name="Ohm R."/>
            <person name="Martin F."/>
            <person name="Silar P."/>
            <person name="Natvig D."/>
            <person name="Lalanne C."/>
            <person name="Gautier V."/>
            <person name="Ament-Velasquez S.L."/>
            <person name="Kruys A."/>
            <person name="Hutchinson M.I."/>
            <person name="Powell A.J."/>
            <person name="Barry K."/>
            <person name="Miller A.N."/>
            <person name="Grigoriev I.V."/>
            <person name="Debuchy R."/>
            <person name="Gladieux P."/>
            <person name="Thoren M.H."/>
            <person name="Johannesson H."/>
        </authorList>
    </citation>
    <scope>NUCLEOTIDE SEQUENCE</scope>
    <source>
        <strain evidence="2">SMH4607-1</strain>
    </source>
</reference>
<feature type="region of interest" description="Disordered" evidence="1">
    <location>
        <begin position="1"/>
        <end position="93"/>
    </location>
</feature>
<feature type="compositionally biased region" description="Polar residues" evidence="1">
    <location>
        <begin position="46"/>
        <end position="56"/>
    </location>
</feature>
<protein>
    <submittedName>
        <fullName evidence="2">Uncharacterized protein</fullName>
    </submittedName>
</protein>
<keyword evidence="3" id="KW-1185">Reference proteome</keyword>
<organism evidence="2 3">
    <name type="scientific">Lasiosphaeris hirsuta</name>
    <dbReference type="NCBI Taxonomy" id="260670"/>
    <lineage>
        <taxon>Eukaryota</taxon>
        <taxon>Fungi</taxon>
        <taxon>Dikarya</taxon>
        <taxon>Ascomycota</taxon>
        <taxon>Pezizomycotina</taxon>
        <taxon>Sordariomycetes</taxon>
        <taxon>Sordariomycetidae</taxon>
        <taxon>Sordariales</taxon>
        <taxon>Lasiosphaeriaceae</taxon>
        <taxon>Lasiosphaeris</taxon>
    </lineage>
</organism>
<dbReference type="Proteomes" id="UP001172102">
    <property type="component" value="Unassembled WGS sequence"/>
</dbReference>
<gene>
    <name evidence="2" type="ORF">B0H67DRAFT_592641</name>
</gene>
<proteinExistence type="predicted"/>